<dbReference type="Pfam" id="PF07593">
    <property type="entry name" value="UnbV_ASPIC"/>
    <property type="match status" value="1"/>
</dbReference>
<dbReference type="PANTHER" id="PTHR16026:SF0">
    <property type="entry name" value="CARTILAGE ACIDIC PROTEIN 1"/>
    <property type="match status" value="1"/>
</dbReference>
<dbReference type="SUPFAM" id="SSF69318">
    <property type="entry name" value="Integrin alpha N-terminal domain"/>
    <property type="match status" value="3"/>
</dbReference>
<evidence type="ECO:0000259" key="2">
    <source>
        <dbReference type="Pfam" id="PF07593"/>
    </source>
</evidence>
<dbReference type="PANTHER" id="PTHR16026">
    <property type="entry name" value="CARTILAGE ACIDIC PROTEIN 1"/>
    <property type="match status" value="1"/>
</dbReference>
<keyword evidence="4" id="KW-1185">Reference proteome</keyword>
<dbReference type="Proteomes" id="UP000798808">
    <property type="component" value="Unassembled WGS sequence"/>
</dbReference>
<proteinExistence type="predicted"/>
<dbReference type="EMBL" id="SMLW01000674">
    <property type="protein sequence ID" value="MTI28873.1"/>
    <property type="molecule type" value="Genomic_DNA"/>
</dbReference>
<accession>A0ABW9RY41</accession>
<protein>
    <recommendedName>
        <fullName evidence="2">ASPIC/UnbV domain-containing protein</fullName>
    </recommendedName>
</protein>
<evidence type="ECO:0000313" key="3">
    <source>
        <dbReference type="EMBL" id="MTI28873.1"/>
    </source>
</evidence>
<sequence>MLRVFTILSTMAVLCFFTGCEQEDPVQYQFELLRKDVTGLDFENKLEQTNEFNVFSYMYFFNGAGVGVGDFNNDGLADLYFASNQGANKLFLNQGNLKFEDITSKAGVDGAGGWSTGVSVIDINGDGLLDIYVNQVGDFRALKGRNLLYINKGSNNGYPVFEEQAEQYGLDFVGFATQTAFFDYDLDGDLDIYQLNHSVHENGTFGERESFIGKTHPTSGDKLYKNDNGKYTDVTEASGIHSLVIGYGLGITTGDLNGDGLPDIYIGNDFHENDYLYLNQGDGTFSEVLNSQIMHTSRFSMGVDMADINNDGHNDIFSLDMQPYDPKILKSSLGEDDYAIYEFKLKYGYQAQFARNNLQLNNGDGTFSEIGMFSGVHATDWSWASLFMDFDHDGYKDLFVSNGIPRRMNDIDYVNYRENNENHRWKTQANRIDKEDLVLIDKIPQIKLPNKFLKNDGNLKFTDLEENIKNNADTYSNGAAYADLDNDGDLDVIVNNIDDEPFVYKNLAIENRGGDNHYLRLKFKGEGKNTFGIGVKTIVYKGREKLVYENFPVRGFQSSMEPVSHIGIGDTSLVDSVLVVWPDGGYENVTGLKYDKVHIVNYKSDLPKYHVRPAKEEQVQFVDITEQTNMIFQHKENPFVEFDRERLIPFMVSTEGPALAVGDINGDGLEDVFFGSSKRNESTVYLQQKDGTFLEKTPEIIKNDNVFEDVDAVFVDVDNDGDLDLAVASGGNEYWGESEYLQQRIYINQGGGSFDHKITLEGAYLTASCVLPADINNDGLVDLFFGGRAVPNNYGKIPKSYLFLNKGNGQFTDVTSQYTEGLSDVGLVKNGEWADIDLDGDPDLVLALEWGAVTLFINDGDKLKKQAVSKHTGWWKFVSARDYDGDGDVDIIAGNTGQNARFKPTFDEPLSLYIQDFDNNGQVDQVMTYYLDGREIPFANYFELTKQMPFLKKKYLYAQDFAVASISELFGADKVAEAELLQVNTLENAYFENTGNLNFKLRPLPSNLQFSTINTASAVGITEDSQDVILAGNFYDNNVEMGRYDASYGSLLSIDKNGKFATSNLGNLKIKGQVRKIEPIVIAGETSYIFARNNQSAIVVKPMKVNQLLVEK</sequence>
<name>A0ABW9RY41_9BACT</name>
<dbReference type="PROSITE" id="PS51257">
    <property type="entry name" value="PROKAR_LIPOPROTEIN"/>
    <property type="match status" value="1"/>
</dbReference>
<organism evidence="3 4">
    <name type="scientific">Fulvivirga kasyanovii</name>
    <dbReference type="NCBI Taxonomy" id="396812"/>
    <lineage>
        <taxon>Bacteria</taxon>
        <taxon>Pseudomonadati</taxon>
        <taxon>Bacteroidota</taxon>
        <taxon>Cytophagia</taxon>
        <taxon>Cytophagales</taxon>
        <taxon>Fulvivirgaceae</taxon>
        <taxon>Fulvivirga</taxon>
    </lineage>
</organism>
<reference evidence="3 4" key="1">
    <citation type="submission" date="2019-02" db="EMBL/GenBank/DDBJ databases">
        <authorList>
            <person name="Goldberg S.R."/>
            <person name="Haltli B.A."/>
            <person name="Correa H."/>
            <person name="Russell K.G."/>
        </authorList>
    </citation>
    <scope>NUCLEOTIDE SEQUENCE [LARGE SCALE GENOMIC DNA]</scope>
    <source>
        <strain evidence="3 4">JCM 16186</strain>
    </source>
</reference>
<dbReference type="Gene3D" id="2.130.10.130">
    <property type="entry name" value="Integrin alpha, N-terminal"/>
    <property type="match status" value="4"/>
</dbReference>
<dbReference type="InterPro" id="IPR028994">
    <property type="entry name" value="Integrin_alpha_N"/>
</dbReference>
<dbReference type="InterPro" id="IPR027039">
    <property type="entry name" value="Crtac1"/>
</dbReference>
<dbReference type="InterPro" id="IPR013517">
    <property type="entry name" value="FG-GAP"/>
</dbReference>
<evidence type="ECO:0000256" key="1">
    <source>
        <dbReference type="ARBA" id="ARBA00022729"/>
    </source>
</evidence>
<dbReference type="Pfam" id="PF13517">
    <property type="entry name" value="FG-GAP_3"/>
    <property type="match status" value="5"/>
</dbReference>
<evidence type="ECO:0000313" key="4">
    <source>
        <dbReference type="Proteomes" id="UP000798808"/>
    </source>
</evidence>
<comment type="caution">
    <text evidence="3">The sequence shown here is derived from an EMBL/GenBank/DDBJ whole genome shotgun (WGS) entry which is preliminary data.</text>
</comment>
<gene>
    <name evidence="3" type="ORF">E1163_28190</name>
</gene>
<dbReference type="RefSeq" id="WP_155176816.1">
    <property type="nucleotide sequence ID" value="NZ_BAAAFL010000053.1"/>
</dbReference>
<keyword evidence="1" id="KW-0732">Signal</keyword>
<dbReference type="InterPro" id="IPR011519">
    <property type="entry name" value="UnbV_ASPIC"/>
</dbReference>
<feature type="domain" description="ASPIC/UnbV" evidence="2">
    <location>
        <begin position="533"/>
        <end position="596"/>
    </location>
</feature>